<comment type="caution">
    <text evidence="1">The sequence shown here is derived from an EMBL/GenBank/DDBJ whole genome shotgun (WGS) entry which is preliminary data.</text>
</comment>
<evidence type="ECO:0008006" key="3">
    <source>
        <dbReference type="Google" id="ProtNLM"/>
    </source>
</evidence>
<dbReference type="EMBL" id="ATBP01000103">
    <property type="protein sequence ID" value="ETR72881.1"/>
    <property type="molecule type" value="Genomic_DNA"/>
</dbReference>
<evidence type="ECO:0000313" key="2">
    <source>
        <dbReference type="Proteomes" id="UP000189670"/>
    </source>
</evidence>
<protein>
    <recommendedName>
        <fullName evidence="3">Orc1-like AAA ATPase domain-containing protein</fullName>
    </recommendedName>
</protein>
<reference evidence="2" key="1">
    <citation type="submission" date="2012-11" db="EMBL/GenBank/DDBJ databases">
        <authorList>
            <person name="Lucero-Rivera Y.E."/>
            <person name="Tovar-Ramirez D."/>
        </authorList>
    </citation>
    <scope>NUCLEOTIDE SEQUENCE [LARGE SCALE GENOMIC DNA]</scope>
    <source>
        <strain evidence="2">Araruama</strain>
    </source>
</reference>
<gene>
    <name evidence="1" type="ORF">OMM_01372</name>
</gene>
<dbReference type="AlphaFoldDB" id="A0A1V1PDE3"/>
<accession>A0A1V1PDE3</accession>
<dbReference type="Proteomes" id="UP000189670">
    <property type="component" value="Unassembled WGS sequence"/>
</dbReference>
<proteinExistence type="predicted"/>
<name>A0A1V1PDE3_9BACT</name>
<sequence length="655" mass="75442">MDISKQTLRFLQENNPFISSSVGDPWVSRYPNVPEINRHAFDGILSLMGQKSEHPALNCACLILGEVGSGKTHLIGQMLEHGRKADFPFTYAYIQPIEDPHTPFAYLLRETIVNLCHPLDRTIGAASWDTQLFRLVTHIFKEVDPAYKVASSMLSGITHKSEQSRNQSSGVLKKIQHKILDLSKLSRFNTVAGHSSKYIHKIHKKSIDSIRRTYPEISKRFLHVLFLYTEPETQATAIEWLKGNILDAEECELLNVPDRSRKSYAALENESREILTSLGILLGRYKMPMLVCFDRLENLTSDEQIHALGKMMEFLVDKVQAMLPLGCFRGQQWEEKYRNMLNQHIISRLENNQYELQACSVDQAIQIIESRLSTVFDQSYPHLYPFTHQELIALYKDRLYNPRAVITIANEQLRILLNQKPQKLMSPLETLIQSYEKKKQEIFKDMDLYPPDRSRLRKALVLFMNLRPFKNSFGKIVSIQNSHDNSDQIDLVLTLDHPSGKKVPVIFIIDHELHHISVTSRIQTGITCLIDNSPTKVIYIRDARCLFPPPPKWKETNNKLQRFKRLGGHAVFLGLDNAAWWYALALLSYEVHEGDVSVMDANYQTRAVTWKEFENFVRQYIKGDNYHAFQNLEDALSSPATEKFSVVGLRQRMAA</sequence>
<evidence type="ECO:0000313" key="1">
    <source>
        <dbReference type="EMBL" id="ETR72881.1"/>
    </source>
</evidence>
<organism evidence="1 2">
    <name type="scientific">Candidatus Magnetoglobus multicellularis str. Araruama</name>
    <dbReference type="NCBI Taxonomy" id="890399"/>
    <lineage>
        <taxon>Bacteria</taxon>
        <taxon>Pseudomonadati</taxon>
        <taxon>Thermodesulfobacteriota</taxon>
        <taxon>Desulfobacteria</taxon>
        <taxon>Desulfobacterales</taxon>
        <taxon>Desulfobacteraceae</taxon>
        <taxon>Candidatus Magnetoglobus</taxon>
    </lineage>
</organism>